<evidence type="ECO:0000256" key="1">
    <source>
        <dbReference type="SAM" id="Phobius"/>
    </source>
</evidence>
<evidence type="ECO:0000313" key="3">
    <source>
        <dbReference type="Proteomes" id="UP000192934"/>
    </source>
</evidence>
<keyword evidence="1" id="KW-0472">Membrane</keyword>
<keyword evidence="3" id="KW-1185">Reference proteome</keyword>
<keyword evidence="1" id="KW-0812">Transmembrane</keyword>
<dbReference type="EMBL" id="LT840185">
    <property type="protein sequence ID" value="SMF61400.1"/>
    <property type="molecule type" value="Genomic_DNA"/>
</dbReference>
<accession>A0A1X7FZ52</accession>
<gene>
    <name evidence="2" type="ORF">SAMN06295910_0386</name>
</gene>
<dbReference type="Proteomes" id="UP000192934">
    <property type="component" value="Chromosome I"/>
</dbReference>
<feature type="transmembrane region" description="Helical" evidence="1">
    <location>
        <begin position="6"/>
        <end position="24"/>
    </location>
</feature>
<protein>
    <submittedName>
        <fullName evidence="2">Uncharacterized protein</fullName>
    </submittedName>
</protein>
<dbReference type="STRING" id="941907.SAMN06295910_0386"/>
<proteinExistence type="predicted"/>
<keyword evidence="1" id="KW-1133">Transmembrane helix</keyword>
<reference evidence="3" key="1">
    <citation type="submission" date="2017-04" db="EMBL/GenBank/DDBJ databases">
        <authorList>
            <person name="Varghese N."/>
            <person name="Submissions S."/>
        </authorList>
    </citation>
    <scope>NUCLEOTIDE SEQUENCE [LARGE SCALE GENOMIC DNA]</scope>
    <source>
        <strain evidence="3">Dd16</strain>
    </source>
</reference>
<organism evidence="2 3">
    <name type="scientific">Allosphingosinicella indica</name>
    <dbReference type="NCBI Taxonomy" id="941907"/>
    <lineage>
        <taxon>Bacteria</taxon>
        <taxon>Pseudomonadati</taxon>
        <taxon>Pseudomonadota</taxon>
        <taxon>Alphaproteobacteria</taxon>
        <taxon>Sphingomonadales</taxon>
        <taxon>Sphingomonadaceae</taxon>
        <taxon>Allosphingosinicella</taxon>
    </lineage>
</organism>
<name>A0A1X7FZ52_9SPHN</name>
<dbReference type="AlphaFoldDB" id="A0A1X7FZ52"/>
<dbReference type="RefSeq" id="WP_280173576.1">
    <property type="nucleotide sequence ID" value="NZ_LT840185.1"/>
</dbReference>
<sequence>MTAPHPLLLIGAAAAMAALGLMLWQREGIMVALSGLVAYCL</sequence>
<evidence type="ECO:0000313" key="2">
    <source>
        <dbReference type="EMBL" id="SMF61400.1"/>
    </source>
</evidence>